<protein>
    <submittedName>
        <fullName evidence="1">Uncharacterized protein</fullName>
    </submittedName>
</protein>
<evidence type="ECO:0000313" key="2">
    <source>
        <dbReference type="Proteomes" id="UP001054821"/>
    </source>
</evidence>
<organism evidence="1 2">
    <name type="scientific">Prunus dulcis</name>
    <name type="common">Almond</name>
    <name type="synonym">Amygdalus dulcis</name>
    <dbReference type="NCBI Taxonomy" id="3755"/>
    <lineage>
        <taxon>Eukaryota</taxon>
        <taxon>Viridiplantae</taxon>
        <taxon>Streptophyta</taxon>
        <taxon>Embryophyta</taxon>
        <taxon>Tracheophyta</taxon>
        <taxon>Spermatophyta</taxon>
        <taxon>Magnoliopsida</taxon>
        <taxon>eudicotyledons</taxon>
        <taxon>Gunneridae</taxon>
        <taxon>Pentapetalae</taxon>
        <taxon>rosids</taxon>
        <taxon>fabids</taxon>
        <taxon>Rosales</taxon>
        <taxon>Rosaceae</taxon>
        <taxon>Amygdaloideae</taxon>
        <taxon>Amygdaleae</taxon>
        <taxon>Prunus</taxon>
    </lineage>
</organism>
<evidence type="ECO:0000313" key="1">
    <source>
        <dbReference type="EMBL" id="KAI5339173.1"/>
    </source>
</evidence>
<dbReference type="Proteomes" id="UP001054821">
    <property type="component" value="Chromosome 3"/>
</dbReference>
<sequence>MVKLFQDLITGPFSRSEATLCVSVELFIFFPPLVVPWQPSPMSKVTNFSRVPTRSYIFLAYRTCHITFVLHPETIAYARKSFTVHITAARKVNIFPVDLSYVRTPFVHESFSSSTSSLK</sequence>
<keyword evidence="2" id="KW-1185">Reference proteome</keyword>
<proteinExistence type="predicted"/>
<dbReference type="AlphaFoldDB" id="A0AAD4ZBM4"/>
<comment type="caution">
    <text evidence="1">The sequence shown here is derived from an EMBL/GenBank/DDBJ whole genome shotgun (WGS) entry which is preliminary data.</text>
</comment>
<name>A0AAD4ZBM4_PRUDU</name>
<gene>
    <name evidence="1" type="ORF">L3X38_018445</name>
</gene>
<dbReference type="EMBL" id="JAJFAZ020000003">
    <property type="protein sequence ID" value="KAI5339173.1"/>
    <property type="molecule type" value="Genomic_DNA"/>
</dbReference>
<accession>A0AAD4ZBM4</accession>
<reference evidence="1 2" key="1">
    <citation type="journal article" date="2022" name="G3 (Bethesda)">
        <title>Whole-genome sequence and methylome profiling of the almond [Prunus dulcis (Mill.) D.A. Webb] cultivar 'Nonpareil'.</title>
        <authorList>
            <person name="D'Amico-Willman K.M."/>
            <person name="Ouma W.Z."/>
            <person name="Meulia T."/>
            <person name="Sideli G.M."/>
            <person name="Gradziel T.M."/>
            <person name="Fresnedo-Ramirez J."/>
        </authorList>
    </citation>
    <scope>NUCLEOTIDE SEQUENCE [LARGE SCALE GENOMIC DNA]</scope>
    <source>
        <strain evidence="1">Clone GOH B32 T37-40</strain>
    </source>
</reference>